<protein>
    <submittedName>
        <fullName evidence="1">Uncharacterized protein</fullName>
    </submittedName>
</protein>
<dbReference type="Proteomes" id="UP000593577">
    <property type="component" value="Unassembled WGS sequence"/>
</dbReference>
<proteinExistence type="predicted"/>
<organism evidence="1 2">
    <name type="scientific">Gossypium aridum</name>
    <name type="common">American cotton</name>
    <name type="synonym">Erioxylum aridum</name>
    <dbReference type="NCBI Taxonomy" id="34290"/>
    <lineage>
        <taxon>Eukaryota</taxon>
        <taxon>Viridiplantae</taxon>
        <taxon>Streptophyta</taxon>
        <taxon>Embryophyta</taxon>
        <taxon>Tracheophyta</taxon>
        <taxon>Spermatophyta</taxon>
        <taxon>Magnoliopsida</taxon>
        <taxon>eudicotyledons</taxon>
        <taxon>Gunneridae</taxon>
        <taxon>Pentapetalae</taxon>
        <taxon>rosids</taxon>
        <taxon>malvids</taxon>
        <taxon>Malvales</taxon>
        <taxon>Malvaceae</taxon>
        <taxon>Malvoideae</taxon>
        <taxon>Gossypium</taxon>
    </lineage>
</organism>
<dbReference type="AlphaFoldDB" id="A0A7J8WW56"/>
<keyword evidence="2" id="KW-1185">Reference proteome</keyword>
<evidence type="ECO:0000313" key="1">
    <source>
        <dbReference type="EMBL" id="MBA0679275.1"/>
    </source>
</evidence>
<dbReference type="EMBL" id="JABFAA010000004">
    <property type="protein sequence ID" value="MBA0679275.1"/>
    <property type="molecule type" value="Genomic_DNA"/>
</dbReference>
<accession>A0A7J8WW56</accession>
<comment type="caution">
    <text evidence="1">The sequence shown here is derived from an EMBL/GenBank/DDBJ whole genome shotgun (WGS) entry which is preliminary data.</text>
</comment>
<name>A0A7J8WW56_GOSAI</name>
<sequence>MSNSKGCTRDVDCLGKWKHGGFCDITTKKCRYLPRSEQMPSNAVPMVDAKCNDDTNCAKV</sequence>
<gene>
    <name evidence="1" type="ORF">Goari_011054</name>
</gene>
<reference evidence="1 2" key="1">
    <citation type="journal article" date="2019" name="Genome Biol. Evol.">
        <title>Insights into the evolution of the New World diploid cottons (Gossypium, subgenus Houzingenia) based on genome sequencing.</title>
        <authorList>
            <person name="Grover C.E."/>
            <person name="Arick M.A. 2nd"/>
            <person name="Thrash A."/>
            <person name="Conover J.L."/>
            <person name="Sanders W.S."/>
            <person name="Peterson D.G."/>
            <person name="Frelichowski J.E."/>
            <person name="Scheffler J.A."/>
            <person name="Scheffler B.E."/>
            <person name="Wendel J.F."/>
        </authorList>
    </citation>
    <scope>NUCLEOTIDE SEQUENCE [LARGE SCALE GENOMIC DNA]</scope>
    <source>
        <strain evidence="1">185</strain>
        <tissue evidence="1">Leaf</tissue>
    </source>
</reference>
<evidence type="ECO:0000313" key="2">
    <source>
        <dbReference type="Proteomes" id="UP000593577"/>
    </source>
</evidence>